<accession>A0A6J7JL49</accession>
<sequence length="60" mass="6741">MLQDTDSTLSARDLDRVIAARQRLRSYAPYSPTTPARPAPRTGRVRPLVSHPSHERADDD</sequence>
<organism evidence="2">
    <name type="scientific">freshwater metagenome</name>
    <dbReference type="NCBI Taxonomy" id="449393"/>
    <lineage>
        <taxon>unclassified sequences</taxon>
        <taxon>metagenomes</taxon>
        <taxon>ecological metagenomes</taxon>
    </lineage>
</organism>
<gene>
    <name evidence="2" type="ORF">UFOPK3564_03137</name>
</gene>
<feature type="compositionally biased region" description="Low complexity" evidence="1">
    <location>
        <begin position="28"/>
        <end position="47"/>
    </location>
</feature>
<reference evidence="2" key="1">
    <citation type="submission" date="2020-05" db="EMBL/GenBank/DDBJ databases">
        <authorList>
            <person name="Chiriac C."/>
            <person name="Salcher M."/>
            <person name="Ghai R."/>
            <person name="Kavagutti S V."/>
        </authorList>
    </citation>
    <scope>NUCLEOTIDE SEQUENCE</scope>
</reference>
<protein>
    <submittedName>
        <fullName evidence="2">Unannotated protein</fullName>
    </submittedName>
</protein>
<dbReference type="EMBL" id="CAFBMK010000275">
    <property type="protein sequence ID" value="CAB4944338.1"/>
    <property type="molecule type" value="Genomic_DNA"/>
</dbReference>
<feature type="region of interest" description="Disordered" evidence="1">
    <location>
        <begin position="22"/>
        <end position="60"/>
    </location>
</feature>
<evidence type="ECO:0000313" key="2">
    <source>
        <dbReference type="EMBL" id="CAB4944338.1"/>
    </source>
</evidence>
<evidence type="ECO:0000256" key="1">
    <source>
        <dbReference type="SAM" id="MobiDB-lite"/>
    </source>
</evidence>
<proteinExistence type="predicted"/>
<name>A0A6J7JL49_9ZZZZ</name>
<dbReference type="AlphaFoldDB" id="A0A6J7JL49"/>